<gene>
    <name evidence="2" type="ORF">EV663_106126</name>
</gene>
<dbReference type="RefSeq" id="WP_132951354.1">
    <property type="nucleotide sequence ID" value="NZ_SLXU01000006.1"/>
</dbReference>
<dbReference type="Proteomes" id="UP000295050">
    <property type="component" value="Unassembled WGS sequence"/>
</dbReference>
<protein>
    <submittedName>
        <fullName evidence="2">Uncharacterized protein</fullName>
    </submittedName>
</protein>
<proteinExistence type="predicted"/>
<accession>A0A4R2RFE0</accession>
<dbReference type="AlphaFoldDB" id="A0A4R2RFE0"/>
<comment type="caution">
    <text evidence="2">The sequence shown here is derived from an EMBL/GenBank/DDBJ whole genome shotgun (WGS) entry which is preliminary data.</text>
</comment>
<dbReference type="EMBL" id="SLXU01000006">
    <property type="protein sequence ID" value="TCP61178.1"/>
    <property type="molecule type" value="Genomic_DNA"/>
</dbReference>
<evidence type="ECO:0000313" key="2">
    <source>
        <dbReference type="EMBL" id="TCP61178.1"/>
    </source>
</evidence>
<sequence length="124" mass="12949">MTLIADVLLLAGALGATLYCFVLARRLRRFTDLETGVGGAVAVLSAQVDEMTRALAGAQESAEGSTDSLARLTGRAEEAARRLELLVAALHDLPAGAESATSASPVQETPQMPSFRRHGAERAS</sequence>
<reference evidence="2 3" key="1">
    <citation type="submission" date="2019-03" db="EMBL/GenBank/DDBJ databases">
        <title>Genomic Encyclopedia of Type Strains, Phase IV (KMG-IV): sequencing the most valuable type-strain genomes for metagenomic binning, comparative biology and taxonomic classification.</title>
        <authorList>
            <person name="Goeker M."/>
        </authorList>
    </citation>
    <scope>NUCLEOTIDE SEQUENCE [LARGE SCALE GENOMIC DNA]</scope>
    <source>
        <strain evidence="2 3">DSM 24766</strain>
    </source>
</reference>
<evidence type="ECO:0000313" key="3">
    <source>
        <dbReference type="Proteomes" id="UP000295050"/>
    </source>
</evidence>
<keyword evidence="3" id="KW-1185">Reference proteome</keyword>
<organism evidence="2 3">
    <name type="scientific">Rhodovulum bhavnagarense</name>
    <dbReference type="NCBI Taxonomy" id="992286"/>
    <lineage>
        <taxon>Bacteria</taxon>
        <taxon>Pseudomonadati</taxon>
        <taxon>Pseudomonadota</taxon>
        <taxon>Alphaproteobacteria</taxon>
        <taxon>Rhodobacterales</taxon>
        <taxon>Paracoccaceae</taxon>
        <taxon>Rhodovulum</taxon>
    </lineage>
</organism>
<dbReference type="OrthoDB" id="7630018at2"/>
<feature type="region of interest" description="Disordered" evidence="1">
    <location>
        <begin position="98"/>
        <end position="124"/>
    </location>
</feature>
<feature type="compositionally biased region" description="Polar residues" evidence="1">
    <location>
        <begin position="99"/>
        <end position="112"/>
    </location>
</feature>
<name>A0A4R2RFE0_9RHOB</name>
<evidence type="ECO:0000256" key="1">
    <source>
        <dbReference type="SAM" id="MobiDB-lite"/>
    </source>
</evidence>